<keyword evidence="4" id="KW-1185">Reference proteome</keyword>
<protein>
    <submittedName>
        <fullName evidence="3">Stage III sporulation protein AG</fullName>
    </submittedName>
</protein>
<evidence type="ECO:0000313" key="3">
    <source>
        <dbReference type="EMBL" id="GER69224.1"/>
    </source>
</evidence>
<feature type="transmembrane region" description="Helical" evidence="2">
    <location>
        <begin position="34"/>
        <end position="54"/>
    </location>
</feature>
<sequence>METKMDRNQGPFNKLKEKWLPSGPPDESKKHKKLYLVTLLFVCGLGAMFINDLFGHSGQKNEAVTVSSSAKTAGKETAAFGSGTSKKSKTILAYENQYEKELKSILEQIQGVGSVTVRVNVSTSESKVYEKNSTIQNETTTETDKNGGERKIESISKDDKVVTVQDGDKEVPLVTETKMPEITGVLVVCDGGGDISIQKSVKEAVSNALNVASYRVSVMPKKN</sequence>
<evidence type="ECO:0000313" key="4">
    <source>
        <dbReference type="Proteomes" id="UP000391919"/>
    </source>
</evidence>
<organism evidence="3 4">
    <name type="scientific">Weizmannia acidilactici</name>
    <dbReference type="NCBI Taxonomy" id="2607726"/>
    <lineage>
        <taxon>Bacteria</taxon>
        <taxon>Bacillati</taxon>
        <taxon>Bacillota</taxon>
        <taxon>Bacilli</taxon>
        <taxon>Bacillales</taxon>
        <taxon>Bacillaceae</taxon>
        <taxon>Heyndrickxia</taxon>
    </lineage>
</organism>
<evidence type="ECO:0000256" key="1">
    <source>
        <dbReference type="SAM" id="MobiDB-lite"/>
    </source>
</evidence>
<dbReference type="EMBL" id="BKZQ01000005">
    <property type="protein sequence ID" value="GER69224.1"/>
    <property type="molecule type" value="Genomic_DNA"/>
</dbReference>
<accession>A0A5J4JJN6</accession>
<proteinExistence type="predicted"/>
<reference evidence="3 4" key="1">
    <citation type="submission" date="2019-09" db="EMBL/GenBank/DDBJ databases">
        <title>Draft genome sequence of Bacillus sp. JC-7.</title>
        <authorList>
            <person name="Tanaka N."/>
            <person name="Shiwa Y."/>
            <person name="Fujita N."/>
            <person name="Tanasupawat S."/>
        </authorList>
    </citation>
    <scope>NUCLEOTIDE SEQUENCE [LARGE SCALE GENOMIC DNA]</scope>
    <source>
        <strain evidence="3 4">JC-7</strain>
    </source>
</reference>
<dbReference type="AlphaFoldDB" id="A0A5J4JJN6"/>
<dbReference type="NCBIfam" id="TIGR02830">
    <property type="entry name" value="spore_III_AG"/>
    <property type="match status" value="1"/>
</dbReference>
<keyword evidence="2" id="KW-0472">Membrane</keyword>
<dbReference type="RefSeq" id="WP_253693359.1">
    <property type="nucleotide sequence ID" value="NZ_BKZP01000004.1"/>
</dbReference>
<keyword evidence="2" id="KW-1133">Transmembrane helix</keyword>
<name>A0A5J4JJN6_9BACI</name>
<evidence type="ECO:0000256" key="2">
    <source>
        <dbReference type="SAM" id="Phobius"/>
    </source>
</evidence>
<gene>
    <name evidence="3" type="primary">spoIIIAG</name>
    <name evidence="3" type="ORF">BpJC7_05270</name>
</gene>
<dbReference type="Proteomes" id="UP000391919">
    <property type="component" value="Unassembled WGS sequence"/>
</dbReference>
<dbReference type="InterPro" id="IPR014195">
    <property type="entry name" value="Spore_III_AG"/>
</dbReference>
<comment type="caution">
    <text evidence="3">The sequence shown here is derived from an EMBL/GenBank/DDBJ whole genome shotgun (WGS) entry which is preliminary data.</text>
</comment>
<feature type="region of interest" description="Disordered" evidence="1">
    <location>
        <begin position="1"/>
        <end position="29"/>
    </location>
</feature>
<keyword evidence="2" id="KW-0812">Transmembrane</keyword>